<accession>A0A399RII6</accession>
<dbReference type="OrthoDB" id="2293521at2"/>
<dbReference type="PANTHER" id="PTHR33606">
    <property type="entry name" value="PROTEIN YCII"/>
    <property type="match status" value="1"/>
</dbReference>
<feature type="domain" description="YCII-related" evidence="2">
    <location>
        <begin position="3"/>
        <end position="89"/>
    </location>
</feature>
<organism evidence="3 4">
    <name type="scientific">Henriciella mobilis</name>
    <dbReference type="NCBI Taxonomy" id="2305467"/>
    <lineage>
        <taxon>Bacteria</taxon>
        <taxon>Pseudomonadati</taxon>
        <taxon>Pseudomonadota</taxon>
        <taxon>Alphaproteobacteria</taxon>
        <taxon>Hyphomonadales</taxon>
        <taxon>Hyphomonadaceae</taxon>
        <taxon>Henriciella</taxon>
    </lineage>
</organism>
<dbReference type="RefSeq" id="WP_119375544.1">
    <property type="nucleotide sequence ID" value="NZ_QWFX01000006.1"/>
</dbReference>
<comment type="similarity">
    <text evidence="1">Belongs to the YciI family.</text>
</comment>
<evidence type="ECO:0000259" key="2">
    <source>
        <dbReference type="Pfam" id="PF03795"/>
    </source>
</evidence>
<dbReference type="Pfam" id="PF03795">
    <property type="entry name" value="YCII"/>
    <property type="match status" value="1"/>
</dbReference>
<evidence type="ECO:0000313" key="3">
    <source>
        <dbReference type="EMBL" id="RIJ30224.1"/>
    </source>
</evidence>
<dbReference type="EMBL" id="QWFX01000006">
    <property type="protein sequence ID" value="RIJ30224.1"/>
    <property type="molecule type" value="Genomic_DNA"/>
</dbReference>
<dbReference type="SUPFAM" id="SSF54909">
    <property type="entry name" value="Dimeric alpha+beta barrel"/>
    <property type="match status" value="1"/>
</dbReference>
<dbReference type="InterPro" id="IPR005545">
    <property type="entry name" value="YCII"/>
</dbReference>
<gene>
    <name evidence="3" type="ORF">D1223_06135</name>
</gene>
<comment type="caution">
    <text evidence="3">The sequence shown here is derived from an EMBL/GenBank/DDBJ whole genome shotgun (WGS) entry which is preliminary data.</text>
</comment>
<name>A0A399RII6_9PROT</name>
<protein>
    <submittedName>
        <fullName evidence="3">YciI family protein</fullName>
    </submittedName>
</protein>
<dbReference type="Gene3D" id="3.30.70.1060">
    <property type="entry name" value="Dimeric alpha+beta barrel"/>
    <property type="match status" value="1"/>
</dbReference>
<dbReference type="Proteomes" id="UP000266385">
    <property type="component" value="Unassembled WGS sequence"/>
</dbReference>
<reference evidence="3 4" key="1">
    <citation type="submission" date="2018-08" db="EMBL/GenBank/DDBJ databases">
        <title>Henriciella mobilis sp. nov., isolated from seawater.</title>
        <authorList>
            <person name="Cheng H."/>
            <person name="Wu Y.-H."/>
            <person name="Xu X.-W."/>
            <person name="Guo L.-L."/>
        </authorList>
    </citation>
    <scope>NUCLEOTIDE SEQUENCE [LARGE SCALE GENOMIC DNA]</scope>
    <source>
        <strain evidence="3 4">JN25</strain>
    </source>
</reference>
<proteinExistence type="inferred from homology"/>
<evidence type="ECO:0000256" key="1">
    <source>
        <dbReference type="ARBA" id="ARBA00007689"/>
    </source>
</evidence>
<keyword evidence="4" id="KW-1185">Reference proteome</keyword>
<dbReference type="InterPro" id="IPR051807">
    <property type="entry name" value="Sec-metab_biosynth-assoc"/>
</dbReference>
<dbReference type="InterPro" id="IPR011008">
    <property type="entry name" value="Dimeric_a/b-barrel"/>
</dbReference>
<dbReference type="PANTHER" id="PTHR33606:SF3">
    <property type="entry name" value="PROTEIN YCII"/>
    <property type="match status" value="1"/>
</dbReference>
<dbReference type="AlphaFoldDB" id="A0A399RII6"/>
<sequence>MPLFLLNARDKPGALDVRMSNRPAHLDWAKAHADRILMAGPVFADDGETFAGSTFVVEFDSLRDAEAWAAQDPYAKAGLFASVEIMPFKWLLGEGKPSS</sequence>
<evidence type="ECO:0000313" key="4">
    <source>
        <dbReference type="Proteomes" id="UP000266385"/>
    </source>
</evidence>